<keyword evidence="1" id="KW-0812">Transmembrane</keyword>
<accession>A0A0F9SWS4</accession>
<proteinExistence type="predicted"/>
<evidence type="ECO:0000313" key="2">
    <source>
        <dbReference type="EMBL" id="KKN71324.1"/>
    </source>
</evidence>
<feature type="transmembrane region" description="Helical" evidence="1">
    <location>
        <begin position="7"/>
        <end position="31"/>
    </location>
</feature>
<protein>
    <submittedName>
        <fullName evidence="2">Uncharacterized protein</fullName>
    </submittedName>
</protein>
<evidence type="ECO:0000256" key="1">
    <source>
        <dbReference type="SAM" id="Phobius"/>
    </source>
</evidence>
<gene>
    <name evidence="2" type="ORF">LCGC14_0422340</name>
</gene>
<organism evidence="2">
    <name type="scientific">marine sediment metagenome</name>
    <dbReference type="NCBI Taxonomy" id="412755"/>
    <lineage>
        <taxon>unclassified sequences</taxon>
        <taxon>metagenomes</taxon>
        <taxon>ecological metagenomes</taxon>
    </lineage>
</organism>
<name>A0A0F9SWS4_9ZZZZ</name>
<keyword evidence="1" id="KW-0472">Membrane</keyword>
<comment type="caution">
    <text evidence="2">The sequence shown here is derived from an EMBL/GenBank/DDBJ whole genome shotgun (WGS) entry which is preliminary data.</text>
</comment>
<feature type="transmembrane region" description="Helical" evidence="1">
    <location>
        <begin position="37"/>
        <end position="57"/>
    </location>
</feature>
<reference evidence="2" key="1">
    <citation type="journal article" date="2015" name="Nature">
        <title>Complex archaea that bridge the gap between prokaryotes and eukaryotes.</title>
        <authorList>
            <person name="Spang A."/>
            <person name="Saw J.H."/>
            <person name="Jorgensen S.L."/>
            <person name="Zaremba-Niedzwiedzka K."/>
            <person name="Martijn J."/>
            <person name="Lind A.E."/>
            <person name="van Eijk R."/>
            <person name="Schleper C."/>
            <person name="Guy L."/>
            <person name="Ettema T.J."/>
        </authorList>
    </citation>
    <scope>NUCLEOTIDE SEQUENCE</scope>
</reference>
<sequence>MKQKIGTILYIILFLTYFPLFIVGIIVLAHWLTPNQFYFAILGTALALVLLLNKTLFPSKSKE</sequence>
<dbReference type="EMBL" id="LAZR01000386">
    <property type="protein sequence ID" value="KKN71324.1"/>
    <property type="molecule type" value="Genomic_DNA"/>
</dbReference>
<dbReference type="AlphaFoldDB" id="A0A0F9SWS4"/>
<keyword evidence="1" id="KW-1133">Transmembrane helix</keyword>